<dbReference type="InterPro" id="IPR026444">
    <property type="entry name" value="Secre_tail"/>
</dbReference>
<sequence>MTFEKDLPNAVSHDGEGVLKIVNLKKGAIVTCDNWQLFAYDKATGNNNDGGGAQSDMSEARPAAYRYELMQNVPNPCKQFTMINYQLAKSGQVSLKVYNTLGQVVKTLVNESQNPGPYSVKWDGRDETGRQVSAGIYFYRIVSGEFSSVKKMVVLR</sequence>
<dbReference type="AlphaFoldDB" id="A0A933IDW8"/>
<dbReference type="Gene3D" id="2.60.40.4070">
    <property type="match status" value="1"/>
</dbReference>
<proteinExistence type="predicted"/>
<dbReference type="Proteomes" id="UP000736328">
    <property type="component" value="Unassembled WGS sequence"/>
</dbReference>
<accession>A0A933IDW8</accession>
<organism evidence="2 3">
    <name type="scientific">candidate division TA06 bacterium</name>
    <dbReference type="NCBI Taxonomy" id="2250710"/>
    <lineage>
        <taxon>Bacteria</taxon>
        <taxon>Bacteria division TA06</taxon>
    </lineage>
</organism>
<evidence type="ECO:0000313" key="3">
    <source>
        <dbReference type="Proteomes" id="UP000736328"/>
    </source>
</evidence>
<evidence type="ECO:0000313" key="2">
    <source>
        <dbReference type="EMBL" id="MBI4726668.1"/>
    </source>
</evidence>
<dbReference type="NCBIfam" id="TIGR04183">
    <property type="entry name" value="Por_Secre_tail"/>
    <property type="match status" value="1"/>
</dbReference>
<dbReference type="InterPro" id="IPR025965">
    <property type="entry name" value="FlgD/Vpr_Ig-like"/>
</dbReference>
<name>A0A933IDW8_UNCT6</name>
<protein>
    <submittedName>
        <fullName evidence="2">T9SS type A sorting domain-containing protein</fullName>
    </submittedName>
</protein>
<gene>
    <name evidence="2" type="ORF">HY768_05520</name>
</gene>
<reference evidence="2" key="1">
    <citation type="submission" date="2020-07" db="EMBL/GenBank/DDBJ databases">
        <title>Huge and variable diversity of episymbiotic CPR bacteria and DPANN archaea in groundwater ecosystems.</title>
        <authorList>
            <person name="He C.Y."/>
            <person name="Keren R."/>
            <person name="Whittaker M."/>
            <person name="Farag I.F."/>
            <person name="Doudna J."/>
            <person name="Cate J.H.D."/>
            <person name="Banfield J.F."/>
        </authorList>
    </citation>
    <scope>NUCLEOTIDE SEQUENCE</scope>
    <source>
        <strain evidence="2">NC_groundwater_1520_Pr4_B-0.1um_53_5</strain>
    </source>
</reference>
<dbReference type="Pfam" id="PF13860">
    <property type="entry name" value="FlgD_ig"/>
    <property type="match status" value="1"/>
</dbReference>
<dbReference type="EMBL" id="JACQXR010000069">
    <property type="protein sequence ID" value="MBI4726668.1"/>
    <property type="molecule type" value="Genomic_DNA"/>
</dbReference>
<feature type="domain" description="FlgD/Vpr Ig-like" evidence="1">
    <location>
        <begin position="88"/>
        <end position="141"/>
    </location>
</feature>
<evidence type="ECO:0000259" key="1">
    <source>
        <dbReference type="Pfam" id="PF13860"/>
    </source>
</evidence>
<comment type="caution">
    <text evidence="2">The sequence shown here is derived from an EMBL/GenBank/DDBJ whole genome shotgun (WGS) entry which is preliminary data.</text>
</comment>